<comment type="caution">
    <text evidence="1">The sequence shown here is derived from an EMBL/GenBank/DDBJ whole genome shotgun (WGS) entry which is preliminary data.</text>
</comment>
<dbReference type="InterPro" id="IPR036770">
    <property type="entry name" value="Ankyrin_rpt-contain_sf"/>
</dbReference>
<dbReference type="SUPFAM" id="SSF48403">
    <property type="entry name" value="Ankyrin repeat"/>
    <property type="match status" value="1"/>
</dbReference>
<reference evidence="1" key="1">
    <citation type="submission" date="2021-02" db="EMBL/GenBank/DDBJ databases">
        <title>Genome sequence Cadophora malorum strain M34.</title>
        <authorList>
            <person name="Stefanovic E."/>
            <person name="Vu D."/>
            <person name="Scully C."/>
            <person name="Dijksterhuis J."/>
            <person name="Roader J."/>
            <person name="Houbraken J."/>
        </authorList>
    </citation>
    <scope>NUCLEOTIDE SEQUENCE</scope>
    <source>
        <strain evidence="1">M34</strain>
    </source>
</reference>
<organism evidence="1 2">
    <name type="scientific">Cadophora malorum</name>
    <dbReference type="NCBI Taxonomy" id="108018"/>
    <lineage>
        <taxon>Eukaryota</taxon>
        <taxon>Fungi</taxon>
        <taxon>Dikarya</taxon>
        <taxon>Ascomycota</taxon>
        <taxon>Pezizomycotina</taxon>
        <taxon>Leotiomycetes</taxon>
        <taxon>Helotiales</taxon>
        <taxon>Ploettnerulaceae</taxon>
        <taxon>Cadophora</taxon>
    </lineage>
</organism>
<gene>
    <name evidence="1" type="ORF">IFR04_010506</name>
</gene>
<evidence type="ECO:0000313" key="2">
    <source>
        <dbReference type="Proteomes" id="UP000664132"/>
    </source>
</evidence>
<dbReference type="Proteomes" id="UP000664132">
    <property type="component" value="Unassembled WGS sequence"/>
</dbReference>
<dbReference type="AlphaFoldDB" id="A0A8H7T782"/>
<proteinExistence type="predicted"/>
<dbReference type="Gene3D" id="1.25.40.20">
    <property type="entry name" value="Ankyrin repeat-containing domain"/>
    <property type="match status" value="1"/>
</dbReference>
<dbReference type="OrthoDB" id="539213at2759"/>
<keyword evidence="2" id="KW-1185">Reference proteome</keyword>
<accession>A0A8H7T782</accession>
<protein>
    <recommendedName>
        <fullName evidence="3">Ankyrin</fullName>
    </recommendedName>
</protein>
<dbReference type="EMBL" id="JAFJYH010000189">
    <property type="protein sequence ID" value="KAG4416344.1"/>
    <property type="molecule type" value="Genomic_DNA"/>
</dbReference>
<evidence type="ECO:0000313" key="1">
    <source>
        <dbReference type="EMBL" id="KAG4416344.1"/>
    </source>
</evidence>
<name>A0A8H7T782_9HELO</name>
<evidence type="ECO:0008006" key="3">
    <source>
        <dbReference type="Google" id="ProtNLM"/>
    </source>
</evidence>
<sequence>MNKRGSNSTMKLALARCTTLMNELAGLVPPDQEASSSFRRKRASFKFVRKGDKIQQLKSKISEAKNTLLLALFNLESRTTQSYNESFRQSFSIQTRQLDTIRELLILPNLSSGQQQQMLLGDPTPASLSTDQTMVTISGSIQDEVVDVTGATVLDLSLMQPSKSAIRCKSRTANYEKAKRYQSAFQRTYITVTQTPFGKLVRPEDSSIFAACRTGDIEEVQRMLTDGEASINDTNEYGWTLLHV</sequence>